<feature type="active site" description="Nucleophile" evidence="4 5">
    <location>
        <position position="52"/>
    </location>
</feature>
<dbReference type="AlphaFoldDB" id="Q1K346"/>
<evidence type="ECO:0000313" key="10">
    <source>
        <dbReference type="Proteomes" id="UP000005695"/>
    </source>
</evidence>
<dbReference type="OrthoDB" id="9811823at2"/>
<accession>Q1K346</accession>
<evidence type="ECO:0000256" key="7">
    <source>
        <dbReference type="RuleBase" id="RU003792"/>
    </source>
</evidence>
<evidence type="ECO:0000313" key="9">
    <source>
        <dbReference type="EMBL" id="EAT16685.1"/>
    </source>
</evidence>
<keyword evidence="2 4" id="KW-0819">tRNA processing</keyword>
<dbReference type="HAMAP" id="MF_00171">
    <property type="entry name" value="TruA"/>
    <property type="match status" value="1"/>
</dbReference>
<proteinExistence type="inferred from homology"/>
<dbReference type="SUPFAM" id="SSF55120">
    <property type="entry name" value="Pseudouridine synthase"/>
    <property type="match status" value="1"/>
</dbReference>
<comment type="caution">
    <text evidence="9">The sequence shown here is derived from an EMBL/GenBank/DDBJ whole genome shotgun (WGS) entry which is preliminary data.</text>
</comment>
<dbReference type="PANTHER" id="PTHR11142">
    <property type="entry name" value="PSEUDOURIDYLATE SYNTHASE"/>
    <property type="match status" value="1"/>
</dbReference>
<dbReference type="Proteomes" id="UP000005695">
    <property type="component" value="Unassembled WGS sequence"/>
</dbReference>
<evidence type="ECO:0000256" key="1">
    <source>
        <dbReference type="ARBA" id="ARBA00009375"/>
    </source>
</evidence>
<dbReference type="InterPro" id="IPR020095">
    <property type="entry name" value="PsdUridine_synth_TruA_C"/>
</dbReference>
<evidence type="ECO:0000256" key="6">
    <source>
        <dbReference type="PIRSR" id="PIRSR001430-2"/>
    </source>
</evidence>
<name>Q1K346_DESA6</name>
<dbReference type="NCBIfam" id="TIGR00071">
    <property type="entry name" value="hisT_truA"/>
    <property type="match status" value="1"/>
</dbReference>
<dbReference type="GO" id="GO:0003723">
    <property type="term" value="F:RNA binding"/>
    <property type="evidence" value="ECO:0007669"/>
    <property type="project" value="InterPro"/>
</dbReference>
<gene>
    <name evidence="4" type="primary">truA</name>
    <name evidence="9" type="ORF">Dace_1936</name>
</gene>
<comment type="similarity">
    <text evidence="1 4 7">Belongs to the tRNA pseudouridine synthase TruA family.</text>
</comment>
<dbReference type="Gene3D" id="3.30.70.660">
    <property type="entry name" value="Pseudouridine synthase I, catalytic domain, C-terminal subdomain"/>
    <property type="match status" value="1"/>
</dbReference>
<organism evidence="9 10">
    <name type="scientific">Desulfuromonas acetoxidans (strain DSM 684 / 11070)</name>
    <dbReference type="NCBI Taxonomy" id="281689"/>
    <lineage>
        <taxon>Bacteria</taxon>
        <taxon>Pseudomonadati</taxon>
        <taxon>Thermodesulfobacteriota</taxon>
        <taxon>Desulfuromonadia</taxon>
        <taxon>Desulfuromonadales</taxon>
        <taxon>Desulfuromonadaceae</taxon>
        <taxon>Desulfuromonas</taxon>
    </lineage>
</organism>
<dbReference type="EMBL" id="AAEW02000003">
    <property type="protein sequence ID" value="EAT16685.1"/>
    <property type="molecule type" value="Genomic_DNA"/>
</dbReference>
<comment type="subunit">
    <text evidence="4">Homodimer.</text>
</comment>
<evidence type="ECO:0000259" key="8">
    <source>
        <dbReference type="Pfam" id="PF01416"/>
    </source>
</evidence>
<evidence type="ECO:0000256" key="5">
    <source>
        <dbReference type="PIRSR" id="PIRSR001430-1"/>
    </source>
</evidence>
<comment type="function">
    <text evidence="4">Formation of pseudouridine at positions 38, 39 and 40 in the anticodon stem and loop of transfer RNAs.</text>
</comment>
<comment type="caution">
    <text evidence="4">Lacks conserved residue(s) required for the propagation of feature annotation.</text>
</comment>
<dbReference type="InterPro" id="IPR020094">
    <property type="entry name" value="TruA/RsuA/RluB/E/F_N"/>
</dbReference>
<dbReference type="InterPro" id="IPR020097">
    <property type="entry name" value="PsdUridine_synth_TruA_a/b_dom"/>
</dbReference>
<keyword evidence="9" id="KW-0456">Lyase</keyword>
<feature type="domain" description="Pseudouridine synthase I TruA alpha/beta" evidence="8">
    <location>
        <begin position="8"/>
        <end position="104"/>
    </location>
</feature>
<dbReference type="InterPro" id="IPR001406">
    <property type="entry name" value="PsdUridine_synth_TruA"/>
</dbReference>
<keyword evidence="3 4" id="KW-0413">Isomerase</keyword>
<dbReference type="FunFam" id="3.30.70.580:FF:000001">
    <property type="entry name" value="tRNA pseudouridine synthase A"/>
    <property type="match status" value="1"/>
</dbReference>
<feature type="domain" description="Pseudouridine synthase I TruA alpha/beta" evidence="8">
    <location>
        <begin position="143"/>
        <end position="245"/>
    </location>
</feature>
<dbReference type="GO" id="GO:0160147">
    <property type="term" value="F:tRNA pseudouridine(38-40) synthase activity"/>
    <property type="evidence" value="ECO:0007669"/>
    <property type="project" value="UniProtKB-EC"/>
</dbReference>
<reference evidence="9" key="1">
    <citation type="submission" date="2006-05" db="EMBL/GenBank/DDBJ databases">
        <title>Annotation of the draft genome assembly of Desulfuromonas acetoxidans DSM 684.</title>
        <authorList>
            <consortium name="US DOE Joint Genome Institute (JGI-ORNL)"/>
            <person name="Larimer F."/>
            <person name="Land M."/>
            <person name="Hauser L."/>
        </authorList>
    </citation>
    <scope>NUCLEOTIDE SEQUENCE [LARGE SCALE GENOMIC DNA]</scope>
    <source>
        <strain evidence="9">DSM 684</strain>
    </source>
</reference>
<keyword evidence="10" id="KW-1185">Reference proteome</keyword>
<protein>
    <recommendedName>
        <fullName evidence="4">tRNA pseudouridine synthase A</fullName>
        <ecNumber evidence="4">5.4.99.12</ecNumber>
    </recommendedName>
    <alternativeName>
        <fullName evidence="4">tRNA pseudouridine(38-40) synthase</fullName>
    </alternativeName>
    <alternativeName>
        <fullName evidence="4">tRNA pseudouridylate synthase I</fullName>
    </alternativeName>
    <alternativeName>
        <fullName evidence="4">tRNA-uridine isomerase I</fullName>
    </alternativeName>
</protein>
<dbReference type="CDD" id="cd02570">
    <property type="entry name" value="PseudoU_synth_EcTruA"/>
    <property type="match status" value="1"/>
</dbReference>
<dbReference type="RefSeq" id="WP_005998077.1">
    <property type="nucleotide sequence ID" value="NZ_AAEW02000003.1"/>
</dbReference>
<comment type="catalytic activity">
    <reaction evidence="4 7">
        <text>uridine(38/39/40) in tRNA = pseudouridine(38/39/40) in tRNA</text>
        <dbReference type="Rhea" id="RHEA:22376"/>
        <dbReference type="Rhea" id="RHEA-COMP:10085"/>
        <dbReference type="Rhea" id="RHEA-COMP:10087"/>
        <dbReference type="ChEBI" id="CHEBI:65314"/>
        <dbReference type="ChEBI" id="CHEBI:65315"/>
        <dbReference type="EC" id="5.4.99.12"/>
    </reaction>
</comment>
<evidence type="ECO:0000256" key="4">
    <source>
        <dbReference type="HAMAP-Rule" id="MF_00171"/>
    </source>
</evidence>
<dbReference type="GO" id="GO:0016829">
    <property type="term" value="F:lyase activity"/>
    <property type="evidence" value="ECO:0007669"/>
    <property type="project" value="UniProtKB-KW"/>
</dbReference>
<evidence type="ECO:0000256" key="3">
    <source>
        <dbReference type="ARBA" id="ARBA00023235"/>
    </source>
</evidence>
<dbReference type="EC" id="5.4.99.12" evidence="4"/>
<dbReference type="InterPro" id="IPR020103">
    <property type="entry name" value="PsdUridine_synth_cat_dom_sf"/>
</dbReference>
<dbReference type="PANTHER" id="PTHR11142:SF0">
    <property type="entry name" value="TRNA PSEUDOURIDINE SYNTHASE-LIKE 1"/>
    <property type="match status" value="1"/>
</dbReference>
<dbReference type="PIRSF" id="PIRSF001430">
    <property type="entry name" value="tRNA_psdUrid_synth"/>
    <property type="match status" value="1"/>
</dbReference>
<sequence>MPRLCLTVEYDGTSYGGWQVQPNAQTVQEQIESALAQVIGASVRVYSSGRTDAGVHAIDMKAHFDVETLLPLSAYREGVNRFLPQDIVVRQVCRVADDFHARFDAQGKWYRYRLYRGRIRSPLHRLTSWHVAGGLDVEAMTQAADALVGTHDFAAFQASGCAAATTQRTLFEVLLIDEGDELIIDVRGSGFLKNMVRIIVGSLVEVGRAKLTAGQLAEILASGQRCRAGLTAPAQGLCLMQVWYEKNIEIT</sequence>
<feature type="binding site" evidence="4 6">
    <location>
        <position position="110"/>
    </location>
    <ligand>
        <name>substrate</name>
    </ligand>
</feature>
<reference evidence="9" key="2">
    <citation type="submission" date="2006-05" db="EMBL/GenBank/DDBJ databases">
        <title>Sequencing of the draft genome and assembly of Desulfuromonas acetoxidans DSM 684.</title>
        <authorList>
            <consortium name="US DOE Joint Genome Institute (JGI-PGF)"/>
            <person name="Copeland A."/>
            <person name="Lucas S."/>
            <person name="Lapidus A."/>
            <person name="Barry K."/>
            <person name="Detter J.C."/>
            <person name="Glavina del Rio T."/>
            <person name="Hammon N."/>
            <person name="Israni S."/>
            <person name="Dalin E."/>
            <person name="Tice H."/>
            <person name="Bruce D."/>
            <person name="Pitluck S."/>
            <person name="Richardson P."/>
        </authorList>
    </citation>
    <scope>NUCLEOTIDE SEQUENCE [LARGE SCALE GENOMIC DNA]</scope>
    <source>
        <strain evidence="9">DSM 684</strain>
    </source>
</reference>
<dbReference type="GO" id="GO:0031119">
    <property type="term" value="P:tRNA pseudouridine synthesis"/>
    <property type="evidence" value="ECO:0007669"/>
    <property type="project" value="UniProtKB-UniRule"/>
</dbReference>
<dbReference type="Gene3D" id="3.30.70.580">
    <property type="entry name" value="Pseudouridine synthase I, catalytic domain, N-terminal subdomain"/>
    <property type="match status" value="1"/>
</dbReference>
<dbReference type="Pfam" id="PF01416">
    <property type="entry name" value="PseudoU_synth_1"/>
    <property type="match status" value="2"/>
</dbReference>
<evidence type="ECO:0000256" key="2">
    <source>
        <dbReference type="ARBA" id="ARBA00022694"/>
    </source>
</evidence>